<feature type="non-terminal residue" evidence="2">
    <location>
        <position position="1"/>
    </location>
</feature>
<proteinExistence type="predicted"/>
<sequence>ERGANQDAKDQYNCVPLHRACEHGSTAAVELLVAEGSSLEAKTKVHVDRECGDIGNIQ</sequence>
<reference evidence="2 3" key="1">
    <citation type="submission" date="2011-02" db="EMBL/GenBank/DDBJ databases">
        <title>The Genome Sequence of Sphaeroforma arctica JP610.</title>
        <authorList>
            <consortium name="The Broad Institute Genome Sequencing Platform"/>
            <person name="Russ C."/>
            <person name="Cuomo C."/>
            <person name="Young S.K."/>
            <person name="Zeng Q."/>
            <person name="Gargeya S."/>
            <person name="Alvarado L."/>
            <person name="Berlin A."/>
            <person name="Chapman S.B."/>
            <person name="Chen Z."/>
            <person name="Freedman E."/>
            <person name="Gellesch M."/>
            <person name="Goldberg J."/>
            <person name="Griggs A."/>
            <person name="Gujja S."/>
            <person name="Heilman E."/>
            <person name="Heiman D."/>
            <person name="Howarth C."/>
            <person name="Mehta T."/>
            <person name="Neiman D."/>
            <person name="Pearson M."/>
            <person name="Roberts A."/>
            <person name="Saif S."/>
            <person name="Shea T."/>
            <person name="Shenoy N."/>
            <person name="Sisk P."/>
            <person name="Stolte C."/>
            <person name="Sykes S."/>
            <person name="White J."/>
            <person name="Yandava C."/>
            <person name="Burger G."/>
            <person name="Gray M.W."/>
            <person name="Holland P.W.H."/>
            <person name="King N."/>
            <person name="Lang F.B.F."/>
            <person name="Roger A.J."/>
            <person name="Ruiz-Trillo I."/>
            <person name="Haas B."/>
            <person name="Nusbaum C."/>
            <person name="Birren B."/>
        </authorList>
    </citation>
    <scope>NUCLEOTIDE SEQUENCE [LARGE SCALE GENOMIC DNA]</scope>
    <source>
        <strain evidence="2 3">JP610</strain>
    </source>
</reference>
<dbReference type="InterPro" id="IPR002110">
    <property type="entry name" value="Ankyrin_rpt"/>
</dbReference>
<evidence type="ECO:0000313" key="3">
    <source>
        <dbReference type="Proteomes" id="UP000054560"/>
    </source>
</evidence>
<keyword evidence="3" id="KW-1185">Reference proteome</keyword>
<dbReference type="Proteomes" id="UP000054560">
    <property type="component" value="Unassembled WGS sequence"/>
</dbReference>
<dbReference type="AlphaFoldDB" id="A0A0L0FF89"/>
<organism evidence="2 3">
    <name type="scientific">Sphaeroforma arctica JP610</name>
    <dbReference type="NCBI Taxonomy" id="667725"/>
    <lineage>
        <taxon>Eukaryota</taxon>
        <taxon>Ichthyosporea</taxon>
        <taxon>Ichthyophonida</taxon>
        <taxon>Sphaeroforma</taxon>
    </lineage>
</organism>
<dbReference type="EMBL" id="KQ244148">
    <property type="protein sequence ID" value="KNC74713.1"/>
    <property type="molecule type" value="Genomic_DNA"/>
</dbReference>
<dbReference type="GeneID" id="25913250"/>
<evidence type="ECO:0000313" key="2">
    <source>
        <dbReference type="EMBL" id="KNC74713.1"/>
    </source>
</evidence>
<feature type="repeat" description="ANK" evidence="1">
    <location>
        <begin position="12"/>
        <end position="44"/>
    </location>
</feature>
<dbReference type="Pfam" id="PF00023">
    <property type="entry name" value="Ank"/>
    <property type="match status" value="1"/>
</dbReference>
<name>A0A0L0FF89_9EUKA</name>
<accession>A0A0L0FF89</accession>
<keyword evidence="1" id="KW-0040">ANK repeat</keyword>
<evidence type="ECO:0000256" key="1">
    <source>
        <dbReference type="PROSITE-ProRule" id="PRU00023"/>
    </source>
</evidence>
<dbReference type="Gene3D" id="1.25.40.20">
    <property type="entry name" value="Ankyrin repeat-containing domain"/>
    <property type="match status" value="1"/>
</dbReference>
<dbReference type="PROSITE" id="PS50088">
    <property type="entry name" value="ANK_REPEAT"/>
    <property type="match status" value="1"/>
</dbReference>
<dbReference type="RefSeq" id="XP_014148615.1">
    <property type="nucleotide sequence ID" value="XM_014293140.1"/>
</dbReference>
<protein>
    <submittedName>
        <fullName evidence="2">Uncharacterized protein</fullName>
    </submittedName>
</protein>
<gene>
    <name evidence="2" type="ORF">SARC_12746</name>
</gene>
<dbReference type="InterPro" id="IPR036770">
    <property type="entry name" value="Ankyrin_rpt-contain_sf"/>
</dbReference>
<dbReference type="SUPFAM" id="SSF48403">
    <property type="entry name" value="Ankyrin repeat"/>
    <property type="match status" value="1"/>
</dbReference>
<dbReference type="OrthoDB" id="539213at2759"/>